<feature type="non-terminal residue" evidence="1">
    <location>
        <position position="83"/>
    </location>
</feature>
<gene>
    <name evidence="1" type="ORF">IPOD504_LOCUS5076</name>
</gene>
<dbReference type="EMBL" id="OW152828">
    <property type="protein sequence ID" value="CAH2045446.1"/>
    <property type="molecule type" value="Genomic_DNA"/>
</dbReference>
<organism evidence="1 2">
    <name type="scientific">Iphiclides podalirius</name>
    <name type="common">scarce swallowtail</name>
    <dbReference type="NCBI Taxonomy" id="110791"/>
    <lineage>
        <taxon>Eukaryota</taxon>
        <taxon>Metazoa</taxon>
        <taxon>Ecdysozoa</taxon>
        <taxon>Arthropoda</taxon>
        <taxon>Hexapoda</taxon>
        <taxon>Insecta</taxon>
        <taxon>Pterygota</taxon>
        <taxon>Neoptera</taxon>
        <taxon>Endopterygota</taxon>
        <taxon>Lepidoptera</taxon>
        <taxon>Glossata</taxon>
        <taxon>Ditrysia</taxon>
        <taxon>Papilionoidea</taxon>
        <taxon>Papilionidae</taxon>
        <taxon>Papilioninae</taxon>
        <taxon>Iphiclides</taxon>
    </lineage>
</organism>
<evidence type="ECO:0000313" key="1">
    <source>
        <dbReference type="EMBL" id="CAH2045446.1"/>
    </source>
</evidence>
<sequence length="83" mass="8655">MRQQSAALAKDIAWRKATGEHNALAKTGGLRNGILTCPAAPLSSNQAVLATPRDDTVMAGGTGPNHCDAKATVWHASHSKHTI</sequence>
<evidence type="ECO:0000313" key="2">
    <source>
        <dbReference type="Proteomes" id="UP000837857"/>
    </source>
</evidence>
<keyword evidence="2" id="KW-1185">Reference proteome</keyword>
<reference evidence="1" key="1">
    <citation type="submission" date="2022-03" db="EMBL/GenBank/DDBJ databases">
        <authorList>
            <person name="Martin H S."/>
        </authorList>
    </citation>
    <scope>NUCLEOTIDE SEQUENCE</scope>
</reference>
<accession>A0ABN8I4T2</accession>
<protein>
    <submittedName>
        <fullName evidence="1">Uncharacterized protein</fullName>
    </submittedName>
</protein>
<dbReference type="Proteomes" id="UP000837857">
    <property type="component" value="Chromosome 16"/>
</dbReference>
<proteinExistence type="predicted"/>
<name>A0ABN8I4T2_9NEOP</name>